<sequence>MERKKKLSSSREHNRPTPSKAFSRRQVTSQPQRTTRPLQLRRKTTKPPLLVGQSCHIKFDGVRVQETPRSGVLACAPPFTDVTPNPRIWQ</sequence>
<evidence type="ECO:0000313" key="2">
    <source>
        <dbReference type="EnsemblPlants" id="MELO3C021599.2.1"/>
    </source>
</evidence>
<reference evidence="2" key="1">
    <citation type="submission" date="2023-03" db="UniProtKB">
        <authorList>
            <consortium name="EnsemblPlants"/>
        </authorList>
    </citation>
    <scope>IDENTIFICATION</scope>
</reference>
<evidence type="ECO:0000256" key="1">
    <source>
        <dbReference type="SAM" id="MobiDB-lite"/>
    </source>
</evidence>
<dbReference type="Gramene" id="MELO3C021599.2.1">
    <property type="protein sequence ID" value="MELO3C021599.2.1"/>
    <property type="gene ID" value="MELO3C021599.2"/>
</dbReference>
<name>A0A9I9DPP7_CUCME</name>
<dbReference type="AlphaFoldDB" id="A0A9I9DPP7"/>
<organism evidence="2">
    <name type="scientific">Cucumis melo</name>
    <name type="common">Muskmelon</name>
    <dbReference type="NCBI Taxonomy" id="3656"/>
    <lineage>
        <taxon>Eukaryota</taxon>
        <taxon>Viridiplantae</taxon>
        <taxon>Streptophyta</taxon>
        <taxon>Embryophyta</taxon>
        <taxon>Tracheophyta</taxon>
        <taxon>Spermatophyta</taxon>
        <taxon>Magnoliopsida</taxon>
        <taxon>eudicotyledons</taxon>
        <taxon>Gunneridae</taxon>
        <taxon>Pentapetalae</taxon>
        <taxon>rosids</taxon>
        <taxon>fabids</taxon>
        <taxon>Cucurbitales</taxon>
        <taxon>Cucurbitaceae</taxon>
        <taxon>Benincaseae</taxon>
        <taxon>Cucumis</taxon>
    </lineage>
</organism>
<feature type="region of interest" description="Disordered" evidence="1">
    <location>
        <begin position="1"/>
        <end position="47"/>
    </location>
</feature>
<feature type="compositionally biased region" description="Basic and acidic residues" evidence="1">
    <location>
        <begin position="1"/>
        <end position="15"/>
    </location>
</feature>
<feature type="compositionally biased region" description="Polar residues" evidence="1">
    <location>
        <begin position="25"/>
        <end position="37"/>
    </location>
</feature>
<protein>
    <submittedName>
        <fullName evidence="2">Uncharacterized protein</fullName>
    </submittedName>
</protein>
<proteinExistence type="predicted"/>
<accession>A0A9I9DPP7</accession>
<dbReference type="EnsemblPlants" id="MELO3C021599.2.1">
    <property type="protein sequence ID" value="MELO3C021599.2.1"/>
    <property type="gene ID" value="MELO3C021599.2"/>
</dbReference>